<keyword evidence="4" id="KW-1185">Reference proteome</keyword>
<accession>A0ABW3T322</accession>
<dbReference type="RefSeq" id="WP_377353373.1">
    <property type="nucleotide sequence ID" value="NZ_JBHTLQ010000016.1"/>
</dbReference>
<feature type="domain" description="Bacteriophage T5 Orf172 DNA-binding" evidence="2">
    <location>
        <begin position="482"/>
        <end position="562"/>
    </location>
</feature>
<comment type="caution">
    <text evidence="3">The sequence shown here is derived from an EMBL/GenBank/DDBJ whole genome shotgun (WGS) entry which is preliminary data.</text>
</comment>
<feature type="region of interest" description="Disordered" evidence="1">
    <location>
        <begin position="1"/>
        <end position="20"/>
    </location>
</feature>
<gene>
    <name evidence="3" type="ORF">ACFQ27_09210</name>
</gene>
<name>A0ABW3T322_9CAUL</name>
<reference evidence="4" key="1">
    <citation type="journal article" date="2019" name="Int. J. Syst. Evol. Microbiol.">
        <title>The Global Catalogue of Microorganisms (GCM) 10K type strain sequencing project: providing services to taxonomists for standard genome sequencing and annotation.</title>
        <authorList>
            <consortium name="The Broad Institute Genomics Platform"/>
            <consortium name="The Broad Institute Genome Sequencing Center for Infectious Disease"/>
            <person name="Wu L."/>
            <person name="Ma J."/>
        </authorList>
    </citation>
    <scope>NUCLEOTIDE SEQUENCE [LARGE SCALE GENOMIC DNA]</scope>
    <source>
        <strain evidence="4">CCUG 55074</strain>
    </source>
</reference>
<protein>
    <submittedName>
        <fullName evidence="3">GIY-YIG nuclease family protein</fullName>
    </submittedName>
</protein>
<organism evidence="3 4">
    <name type="scientific">Phenylobacterium conjunctum</name>
    <dbReference type="NCBI Taxonomy" id="1298959"/>
    <lineage>
        <taxon>Bacteria</taxon>
        <taxon>Pseudomonadati</taxon>
        <taxon>Pseudomonadota</taxon>
        <taxon>Alphaproteobacteria</taxon>
        <taxon>Caulobacterales</taxon>
        <taxon>Caulobacteraceae</taxon>
        <taxon>Phenylobacterium</taxon>
    </lineage>
</organism>
<proteinExistence type="predicted"/>
<dbReference type="Pfam" id="PF13455">
    <property type="entry name" value="MUG113"/>
    <property type="match status" value="1"/>
</dbReference>
<dbReference type="EMBL" id="JBHTLQ010000016">
    <property type="protein sequence ID" value="MFD1190756.1"/>
    <property type="molecule type" value="Genomic_DNA"/>
</dbReference>
<evidence type="ECO:0000313" key="4">
    <source>
        <dbReference type="Proteomes" id="UP001597216"/>
    </source>
</evidence>
<dbReference type="SMART" id="SM00974">
    <property type="entry name" value="T5orf172"/>
    <property type="match status" value="1"/>
</dbReference>
<evidence type="ECO:0000259" key="2">
    <source>
        <dbReference type="SMART" id="SM00974"/>
    </source>
</evidence>
<evidence type="ECO:0000313" key="3">
    <source>
        <dbReference type="EMBL" id="MFD1190756.1"/>
    </source>
</evidence>
<dbReference type="InterPro" id="IPR018306">
    <property type="entry name" value="Phage_T5_Orf172_DNA-bd"/>
</dbReference>
<dbReference type="Proteomes" id="UP001597216">
    <property type="component" value="Unassembled WGS sequence"/>
</dbReference>
<sequence length="570" mass="64300">MDESAASEAPFPDSRRMLSSGLSSAQPLDLMGAMPSDHARARLARLMTFMAAATVRPDDSRARAQYERVRHTPEFKRQSRRTLGLINAYRANGVDGYVDNYLRYFLAEYNNRTLKSYGAEQPLSFNVMQAFIEPDETAMLFVLLPEVMHAFALSQYLDHLTTPGVELDWDGLARLDELKVYEFNQLGSPSGVQLPGLSHLLFGGVALVRQGAMLSVCASFGEPADVSKSDPTGPSHVLPGKEFLLEDRENEDLTPEPFFGDATRSPLLVMMHIDVHTRKRHATYVLQERADAFFTTHDDPDVYDDIRLVDPDNLDQHKASNDARLAQYGDVIELTVQLCGLPGYFDAATDDVRVERHPTRLRTDKVPLRVSTPINELERVHRPLYRDVLTISTAPLNREIAARLRRSGLQRETSGYWKTLEPDTVGTDKHDNVMHGRTWVTKDLTWMESPILEREGDLAVDIIDLGVGGAPAGWIYTLRSAAHARDVFKIGMTTRSSDDRANELSSSTGQPDQFLVVEDWRVTQPLTVERLIHEALKSHRLSGRREFFQIKYKELRAVVERIVQPFLIAE</sequence>
<evidence type="ECO:0000256" key="1">
    <source>
        <dbReference type="SAM" id="MobiDB-lite"/>
    </source>
</evidence>